<gene>
    <name evidence="1" type="ordered locus">Aasi_1646</name>
</gene>
<dbReference type="HOGENOM" id="CLU_118000_0_0_10"/>
<dbReference type="Proteomes" id="UP000001227">
    <property type="component" value="Chromosome"/>
</dbReference>
<evidence type="ECO:0000313" key="2">
    <source>
        <dbReference type="Proteomes" id="UP000001227"/>
    </source>
</evidence>
<name>C3L3R4_AMOA5</name>
<dbReference type="AlphaFoldDB" id="C3L3R4"/>
<proteinExistence type="predicted"/>
<dbReference type="Pfam" id="PF25593">
    <property type="entry name" value="GldD_lipo"/>
    <property type="match status" value="1"/>
</dbReference>
<organism evidence="1 2">
    <name type="scientific">Amoebophilus asiaticus (strain 5a2)</name>
    <dbReference type="NCBI Taxonomy" id="452471"/>
    <lineage>
        <taxon>Bacteria</taxon>
        <taxon>Pseudomonadati</taxon>
        <taxon>Bacteroidota</taxon>
        <taxon>Cytophagia</taxon>
        <taxon>Cytophagales</taxon>
        <taxon>Amoebophilaceae</taxon>
        <taxon>Candidatus Amoebophilus</taxon>
    </lineage>
</organism>
<dbReference type="NCBIfam" id="TIGR03512">
    <property type="entry name" value="GldD_lipo"/>
    <property type="match status" value="1"/>
</dbReference>
<dbReference type="eggNOG" id="ENOG502ZRB2">
    <property type="taxonomic scope" value="Bacteria"/>
</dbReference>
<evidence type="ECO:0000313" key="1">
    <source>
        <dbReference type="EMBL" id="ACP20955.1"/>
    </source>
</evidence>
<evidence type="ECO:0008006" key="3">
    <source>
        <dbReference type="Google" id="ProtNLM"/>
    </source>
</evidence>
<dbReference type="InterPro" id="IPR019850">
    <property type="entry name" value="GldD-like"/>
</dbReference>
<dbReference type="KEGG" id="aas:Aasi_1646"/>
<reference evidence="1 2" key="1">
    <citation type="journal article" date="2010" name="J. Bacteriol.">
        <title>The genome of the amoeba symbiont 'Candidatus Amoebophilus asiaticus' reveals common mechanisms for host cell interaction among amoeba-associated bacteria.</title>
        <authorList>
            <person name="Schmitz-Esser S."/>
            <person name="Tischler P."/>
            <person name="Arnold R."/>
            <person name="Montanaro J."/>
            <person name="Wagner M."/>
            <person name="Rattei T."/>
            <person name="Horn M."/>
        </authorList>
    </citation>
    <scope>NUCLEOTIDE SEQUENCE [LARGE SCALE GENOMIC DNA]</scope>
    <source>
        <strain evidence="1 2">5a2</strain>
    </source>
</reference>
<dbReference type="EMBL" id="CP001102">
    <property type="protein sequence ID" value="ACP20955.1"/>
    <property type="molecule type" value="Genomic_DNA"/>
</dbReference>
<sequence>MVIFFFKNKVVYLPKPYGYNHIILPTHDYEPLTGKFPYQFEVSKHAVVIQDTSSRAEPYWVNIHYPDFAADIQLTYKPVKNNMNLLRSYLEDAYKLTTKHQVRAYAIEEKVVKMPQGLTAVVVTLSGQVPTQFQFYTTDSTNHFLRGALYFQTALENDSLAPVIDFIKQDMMHLLYTLQWKKAQE</sequence>
<keyword evidence="2" id="KW-1185">Reference proteome</keyword>
<dbReference type="STRING" id="452471.Aasi_1646"/>
<accession>C3L3R4</accession>
<protein>
    <recommendedName>
        <fullName evidence="3">Gliding motility-associated lipoprotein GldD</fullName>
    </recommendedName>
</protein>